<proteinExistence type="inferred from homology"/>
<gene>
    <name evidence="8" type="ORF">CLG94_10560</name>
</gene>
<reference evidence="9" key="2">
    <citation type="journal article" date="2018" name="Environ. Microbiol.">
        <title>Bloom of a denitrifying methanotroph, 'Candidatus Methylomirabilis limnetica', in a deep stratified lake.</title>
        <authorList>
            <person name="Graf J.S."/>
            <person name="Mayr M.J."/>
            <person name="Marchant H.K."/>
            <person name="Tienken D."/>
            <person name="Hach P.F."/>
            <person name="Brand A."/>
            <person name="Schubert C.J."/>
            <person name="Kuypers M.M."/>
            <person name="Milucka J."/>
        </authorList>
    </citation>
    <scope>NUCLEOTIDE SEQUENCE [LARGE SCALE GENOMIC DNA]</scope>
    <source>
        <strain evidence="9">Zug</strain>
    </source>
</reference>
<evidence type="ECO:0000313" key="8">
    <source>
        <dbReference type="EMBL" id="PTL35267.1"/>
    </source>
</evidence>
<evidence type="ECO:0000256" key="1">
    <source>
        <dbReference type="ARBA" id="ARBA00022670"/>
    </source>
</evidence>
<keyword evidence="9" id="KW-1185">Reference proteome</keyword>
<evidence type="ECO:0000256" key="2">
    <source>
        <dbReference type="ARBA" id="ARBA00022723"/>
    </source>
</evidence>
<evidence type="ECO:0000259" key="7">
    <source>
        <dbReference type="Pfam" id="PF01435"/>
    </source>
</evidence>
<dbReference type="AlphaFoldDB" id="A0A2T4TVY0"/>
<dbReference type="GO" id="GO:0004222">
    <property type="term" value="F:metalloendopeptidase activity"/>
    <property type="evidence" value="ECO:0007669"/>
    <property type="project" value="InterPro"/>
</dbReference>
<accession>A0A2T4TVY0</accession>
<keyword evidence="5 6" id="KW-0482">Metalloprotease</keyword>
<dbReference type="OrthoDB" id="9810445at2"/>
<protein>
    <submittedName>
        <fullName evidence="8">Peptidase M48 family protein</fullName>
    </submittedName>
</protein>
<evidence type="ECO:0000313" key="9">
    <source>
        <dbReference type="Proteomes" id="UP000241436"/>
    </source>
</evidence>
<evidence type="ECO:0000256" key="6">
    <source>
        <dbReference type="RuleBase" id="RU003983"/>
    </source>
</evidence>
<organism evidence="8 9">
    <name type="scientific">Candidatus Methylomirabilis limnetica</name>
    <dbReference type="NCBI Taxonomy" id="2033718"/>
    <lineage>
        <taxon>Bacteria</taxon>
        <taxon>Candidatus Methylomirabilota</taxon>
        <taxon>Candidatus Methylomirabilia</taxon>
        <taxon>Candidatus Methylomirabilales</taxon>
        <taxon>Candidatus Methylomirabilaceae</taxon>
        <taxon>Candidatus Methylomirabilis</taxon>
    </lineage>
</organism>
<sequence length="269" mass="29158">MAERYVLRTWSLASWLIVLACIGIAACQTVPITGRSQLLLLSEADEMQMGIQSYREVVQKSKLSKDPVTNDLVKRVGTRIAAATGRTDFQWEFTVIEDPQANAFALPGGKVAVYTGILPITRDEAGLAAVLGHEVAHAVARHGAERVSQNLLVQMGLAGTMAALSNRDPQTVKTVSSLLGAGAAVGLVLPWSRGQESEADHLGLIYMAKAGYNPSAARDLWIRMAEASRGQGRPPEFLSTHPAEATRIHQIEAWLPEASQHYRREPGTR</sequence>
<evidence type="ECO:0000256" key="3">
    <source>
        <dbReference type="ARBA" id="ARBA00022801"/>
    </source>
</evidence>
<evidence type="ECO:0000256" key="4">
    <source>
        <dbReference type="ARBA" id="ARBA00022833"/>
    </source>
</evidence>
<dbReference type="EMBL" id="NVQC01000027">
    <property type="protein sequence ID" value="PTL35267.1"/>
    <property type="molecule type" value="Genomic_DNA"/>
</dbReference>
<dbReference type="Proteomes" id="UP000241436">
    <property type="component" value="Unassembled WGS sequence"/>
</dbReference>
<keyword evidence="3 6" id="KW-0378">Hydrolase</keyword>
<dbReference type="InterPro" id="IPR001915">
    <property type="entry name" value="Peptidase_M48"/>
</dbReference>
<dbReference type="InterPro" id="IPR051156">
    <property type="entry name" value="Mito/Outer_Membr_Metalloprot"/>
</dbReference>
<dbReference type="RefSeq" id="WP_107563370.1">
    <property type="nucleotide sequence ID" value="NZ_NVQC01000027.1"/>
</dbReference>
<dbReference type="Pfam" id="PF01435">
    <property type="entry name" value="Peptidase_M48"/>
    <property type="match status" value="1"/>
</dbReference>
<dbReference type="GO" id="GO:0046872">
    <property type="term" value="F:metal ion binding"/>
    <property type="evidence" value="ECO:0007669"/>
    <property type="project" value="UniProtKB-KW"/>
</dbReference>
<comment type="caution">
    <text evidence="8">The sequence shown here is derived from an EMBL/GenBank/DDBJ whole genome shotgun (WGS) entry which is preliminary data.</text>
</comment>
<reference evidence="8 9" key="1">
    <citation type="submission" date="2017-09" db="EMBL/GenBank/DDBJ databases">
        <title>Bloom of a denitrifying methanotroph, Candidatus Methylomirabilis limnetica, in a deep stratified lake.</title>
        <authorList>
            <person name="Graf J.S."/>
            <person name="Marchant H.K."/>
            <person name="Tienken D."/>
            <person name="Hach P.F."/>
            <person name="Brand A."/>
            <person name="Schubert C.J."/>
            <person name="Kuypers M.M."/>
            <person name="Milucka J."/>
        </authorList>
    </citation>
    <scope>NUCLEOTIDE SEQUENCE [LARGE SCALE GENOMIC DNA]</scope>
    <source>
        <strain evidence="8 9">Zug</strain>
    </source>
</reference>
<dbReference type="GO" id="GO:0016020">
    <property type="term" value="C:membrane"/>
    <property type="evidence" value="ECO:0007669"/>
    <property type="project" value="TreeGrafter"/>
</dbReference>
<keyword evidence="2" id="KW-0479">Metal-binding</keyword>
<name>A0A2T4TVY0_9BACT</name>
<keyword evidence="4 6" id="KW-0862">Zinc</keyword>
<comment type="cofactor">
    <cofactor evidence="6">
        <name>Zn(2+)</name>
        <dbReference type="ChEBI" id="CHEBI:29105"/>
    </cofactor>
    <text evidence="6">Binds 1 zinc ion per subunit.</text>
</comment>
<dbReference type="PANTHER" id="PTHR22726:SF24">
    <property type="entry name" value="M48 FAMILY METALLOPEPTIDASE"/>
    <property type="match status" value="1"/>
</dbReference>
<dbReference type="PANTHER" id="PTHR22726">
    <property type="entry name" value="METALLOENDOPEPTIDASE OMA1"/>
    <property type="match status" value="1"/>
</dbReference>
<dbReference type="PROSITE" id="PS51257">
    <property type="entry name" value="PROKAR_LIPOPROTEIN"/>
    <property type="match status" value="1"/>
</dbReference>
<feature type="domain" description="Peptidase M48" evidence="7">
    <location>
        <begin position="70"/>
        <end position="254"/>
    </location>
</feature>
<dbReference type="GO" id="GO:0051603">
    <property type="term" value="P:proteolysis involved in protein catabolic process"/>
    <property type="evidence" value="ECO:0007669"/>
    <property type="project" value="TreeGrafter"/>
</dbReference>
<comment type="similarity">
    <text evidence="6">Belongs to the peptidase M48 family.</text>
</comment>
<dbReference type="CDD" id="cd07331">
    <property type="entry name" value="M48C_Oma1_like"/>
    <property type="match status" value="1"/>
</dbReference>
<evidence type="ECO:0000256" key="5">
    <source>
        <dbReference type="ARBA" id="ARBA00023049"/>
    </source>
</evidence>
<keyword evidence="1 6" id="KW-0645">Protease</keyword>
<dbReference type="Gene3D" id="3.30.2010.10">
    <property type="entry name" value="Metalloproteases ('zincins'), catalytic domain"/>
    <property type="match status" value="1"/>
</dbReference>